<comment type="similarity">
    <text evidence="1">Belongs to the FemABX family.</text>
</comment>
<dbReference type="RefSeq" id="WP_118772418.1">
    <property type="nucleotide sequence ID" value="NZ_CP097279.1"/>
</dbReference>
<evidence type="ECO:0000259" key="7">
    <source>
        <dbReference type="Pfam" id="PF13480"/>
    </source>
</evidence>
<sequence>MDSVKENYKNVFSTKFSIKCYTEEQEENWDSFVKQKSMNGTFLQTRKFINYHPKDRFKDCSLMIYKGNTLTACVLGCEWIEEGEKVFFSHKGTTFGGIVIGKQIYNATSINELMDCMEDYLREQQFDKIYLKMTPAVFERENTDLLDYFLYQKGYEQYTELNYYMHLNRYRENILSQFSAGKRRDYRYALKNNLTFEKLETKEQVMQFYDVLQINLKKLGLKSVHSYEDLIDLKYNRFVQEIEFYGVFLEKKMIAGSMVFLFDGRIMHTQYLSSDEQYQKLFPMDFLIYHLIECAVEKQLELFTFGICTENQGRYLNFGLSRFKEGFGTEFCLNKSFEKRLLLS</sequence>
<evidence type="ECO:0000313" key="9">
    <source>
        <dbReference type="Proteomes" id="UP000284051"/>
    </source>
</evidence>
<dbReference type="Gene3D" id="3.40.630.30">
    <property type="match status" value="1"/>
</dbReference>
<dbReference type="AlphaFoldDB" id="A0A3R6DN99"/>
<keyword evidence="6" id="KW-0961">Cell wall biogenesis/degradation</keyword>
<dbReference type="InterPro" id="IPR038740">
    <property type="entry name" value="BioF2-like_GNAT_dom"/>
</dbReference>
<comment type="caution">
    <text evidence="8">The sequence shown here is derived from an EMBL/GenBank/DDBJ whole genome shotgun (WGS) entry which is preliminary data.</text>
</comment>
<keyword evidence="2 8" id="KW-0808">Transferase</keyword>
<dbReference type="PANTHER" id="PTHR36174:SF1">
    <property type="entry name" value="LIPID II:GLYCINE GLYCYLTRANSFERASE"/>
    <property type="match status" value="1"/>
</dbReference>
<dbReference type="Pfam" id="PF13480">
    <property type="entry name" value="Acetyltransf_6"/>
    <property type="match status" value="1"/>
</dbReference>
<dbReference type="InterPro" id="IPR016181">
    <property type="entry name" value="Acyl_CoA_acyltransferase"/>
</dbReference>
<keyword evidence="3" id="KW-0133">Cell shape</keyword>
<dbReference type="GO" id="GO:0016755">
    <property type="term" value="F:aminoacyltransferase activity"/>
    <property type="evidence" value="ECO:0007669"/>
    <property type="project" value="InterPro"/>
</dbReference>
<dbReference type="InterPro" id="IPR050644">
    <property type="entry name" value="PG_Glycine_Bridge_Synth"/>
</dbReference>
<dbReference type="PROSITE" id="PS51191">
    <property type="entry name" value="FEMABX"/>
    <property type="match status" value="1"/>
</dbReference>
<reference evidence="8 9" key="1">
    <citation type="submission" date="2018-08" db="EMBL/GenBank/DDBJ databases">
        <title>A genome reference for cultivated species of the human gut microbiota.</title>
        <authorList>
            <person name="Zou Y."/>
            <person name="Xue W."/>
            <person name="Luo G."/>
        </authorList>
    </citation>
    <scope>NUCLEOTIDE SEQUENCE [LARGE SCALE GENOMIC DNA]</scope>
    <source>
        <strain evidence="8 9">AM22-21LB</strain>
    </source>
</reference>
<feature type="domain" description="BioF2-like acetyltransferase" evidence="7">
    <location>
        <begin position="183"/>
        <end position="307"/>
    </location>
</feature>
<evidence type="ECO:0000256" key="5">
    <source>
        <dbReference type="ARBA" id="ARBA00023315"/>
    </source>
</evidence>
<dbReference type="GO" id="GO:0071555">
    <property type="term" value="P:cell wall organization"/>
    <property type="evidence" value="ECO:0007669"/>
    <property type="project" value="UniProtKB-KW"/>
</dbReference>
<dbReference type="InterPro" id="IPR003447">
    <property type="entry name" value="FEMABX"/>
</dbReference>
<evidence type="ECO:0000256" key="2">
    <source>
        <dbReference type="ARBA" id="ARBA00022679"/>
    </source>
</evidence>
<dbReference type="GO" id="GO:0009252">
    <property type="term" value="P:peptidoglycan biosynthetic process"/>
    <property type="evidence" value="ECO:0007669"/>
    <property type="project" value="UniProtKB-KW"/>
</dbReference>
<gene>
    <name evidence="8" type="ORF">DW264_09245</name>
</gene>
<evidence type="ECO:0000256" key="3">
    <source>
        <dbReference type="ARBA" id="ARBA00022960"/>
    </source>
</evidence>
<keyword evidence="5" id="KW-0012">Acyltransferase</keyword>
<dbReference type="Proteomes" id="UP000284051">
    <property type="component" value="Unassembled WGS sequence"/>
</dbReference>
<organism evidence="8 9">
    <name type="scientific">Roseburia intestinalis</name>
    <dbReference type="NCBI Taxonomy" id="166486"/>
    <lineage>
        <taxon>Bacteria</taxon>
        <taxon>Bacillati</taxon>
        <taxon>Bacillota</taxon>
        <taxon>Clostridia</taxon>
        <taxon>Lachnospirales</taxon>
        <taxon>Lachnospiraceae</taxon>
        <taxon>Roseburia</taxon>
    </lineage>
</organism>
<dbReference type="PANTHER" id="PTHR36174">
    <property type="entry name" value="LIPID II:GLYCINE GLYCYLTRANSFERASE"/>
    <property type="match status" value="1"/>
</dbReference>
<evidence type="ECO:0000256" key="4">
    <source>
        <dbReference type="ARBA" id="ARBA00022984"/>
    </source>
</evidence>
<evidence type="ECO:0000256" key="6">
    <source>
        <dbReference type="ARBA" id="ARBA00023316"/>
    </source>
</evidence>
<proteinExistence type="inferred from homology"/>
<dbReference type="EMBL" id="QRID01000007">
    <property type="protein sequence ID" value="RHG28626.1"/>
    <property type="molecule type" value="Genomic_DNA"/>
</dbReference>
<name>A0A3R6DN99_9FIRM</name>
<accession>A0A3R6DN99</accession>
<keyword evidence="4" id="KW-0573">Peptidoglycan synthesis</keyword>
<evidence type="ECO:0000313" key="8">
    <source>
        <dbReference type="EMBL" id="RHG28626.1"/>
    </source>
</evidence>
<dbReference type="SUPFAM" id="SSF55729">
    <property type="entry name" value="Acyl-CoA N-acyltransferases (Nat)"/>
    <property type="match status" value="1"/>
</dbReference>
<dbReference type="GO" id="GO:0008360">
    <property type="term" value="P:regulation of cell shape"/>
    <property type="evidence" value="ECO:0007669"/>
    <property type="project" value="UniProtKB-KW"/>
</dbReference>
<evidence type="ECO:0000256" key="1">
    <source>
        <dbReference type="ARBA" id="ARBA00009943"/>
    </source>
</evidence>
<protein>
    <submittedName>
        <fullName evidence="8">GNAT family N-acetyltransferase</fullName>
    </submittedName>
</protein>